<sequence length="454" mass="50639">MISKPKKRKMNPMLLNVLLISGGVHAVALFILGSITVYKYIVPSEAQFEEPPVVEQVEPPKEVKVEIRPQAAPQQQSMQNLRMKQVGNITVANVDVDLPSMEQSFTVSSGLGGFGGGALLGGTRGSIGIGMSDISVFGLKSKAERVLFAIDASRTMLTDKKGGLHSYRVIKEEITTMVSNLSTGTLFNVVFYNDGRLLFFKPRPVPAGDQVTQELINWVAPINSDINKLGAPGAKKIKIEALPEEPVHIAMNSYQHSGGNETAYLTQVFLEQSIDAVFVIAPRHSGFQRIARPYTQKESEAWKKRTSDPRYQEQLKEHNKERAELVKKAREIKAERDAERKKRGLPPQIFDGGDFVRRMGLSYKTNHPGGKPTYYIEERDVVRYFKDLTKVLYKDKNGTPPSINVVLFLAGDEKFSESNEDRLKDYTRFFGGKFRIIRGLDGIKAASSSKDTKN</sequence>
<gene>
    <name evidence="2" type="ORF">QEH52_17675</name>
</gene>
<accession>A0ABU1B1N2</accession>
<dbReference type="EMBL" id="JARXHW010000064">
    <property type="protein sequence ID" value="MDQ8209362.1"/>
    <property type="molecule type" value="Genomic_DNA"/>
</dbReference>
<evidence type="ECO:0000256" key="1">
    <source>
        <dbReference type="SAM" id="MobiDB-lite"/>
    </source>
</evidence>
<keyword evidence="3" id="KW-1185">Reference proteome</keyword>
<protein>
    <recommendedName>
        <fullName evidence="4">VWFA domain-containing protein</fullName>
    </recommendedName>
</protein>
<comment type="caution">
    <text evidence="2">The sequence shown here is derived from an EMBL/GenBank/DDBJ whole genome shotgun (WGS) entry which is preliminary data.</text>
</comment>
<reference evidence="2 3" key="1">
    <citation type="submission" date="2023-04" db="EMBL/GenBank/DDBJ databases">
        <title>A novel bacteria isolated from coastal sediment.</title>
        <authorList>
            <person name="Liu X.-J."/>
            <person name="Du Z.-J."/>
        </authorList>
    </citation>
    <scope>NUCLEOTIDE SEQUENCE [LARGE SCALE GENOMIC DNA]</scope>
    <source>
        <strain evidence="2 3">SDUM461003</strain>
    </source>
</reference>
<feature type="region of interest" description="Disordered" evidence="1">
    <location>
        <begin position="298"/>
        <end position="317"/>
    </location>
</feature>
<evidence type="ECO:0000313" key="2">
    <source>
        <dbReference type="EMBL" id="MDQ8209362.1"/>
    </source>
</evidence>
<organism evidence="2 3">
    <name type="scientific">Thalassobacterium maritimum</name>
    <dbReference type="NCBI Taxonomy" id="3041265"/>
    <lineage>
        <taxon>Bacteria</taxon>
        <taxon>Pseudomonadati</taxon>
        <taxon>Verrucomicrobiota</taxon>
        <taxon>Opitutia</taxon>
        <taxon>Puniceicoccales</taxon>
        <taxon>Coraliomargaritaceae</taxon>
        <taxon>Thalassobacterium</taxon>
    </lineage>
</organism>
<name>A0ABU1B1N2_9BACT</name>
<evidence type="ECO:0008006" key="4">
    <source>
        <dbReference type="Google" id="ProtNLM"/>
    </source>
</evidence>
<evidence type="ECO:0000313" key="3">
    <source>
        <dbReference type="Proteomes" id="UP001225316"/>
    </source>
</evidence>
<proteinExistence type="predicted"/>
<dbReference type="RefSeq" id="WP_308952270.1">
    <property type="nucleotide sequence ID" value="NZ_JARXHW010000064.1"/>
</dbReference>
<dbReference type="Proteomes" id="UP001225316">
    <property type="component" value="Unassembled WGS sequence"/>
</dbReference>